<reference evidence="2 5" key="2">
    <citation type="submission" date="2024-10" db="EMBL/GenBank/DDBJ databases">
        <authorList>
            <person name="Sang B.-I."/>
            <person name="Prabhaharan D."/>
        </authorList>
    </citation>
    <scope>NUCLEOTIDE SEQUENCE [LARGE SCALE GENOMIC DNA]</scope>
    <source>
        <strain evidence="2 5">MH</strain>
    </source>
</reference>
<accession>A0A848C2I6</accession>
<comment type="caution">
    <text evidence="3">The sequence shown here is derived from an EMBL/GenBank/DDBJ whole genome shotgun (WGS) entry which is preliminary data.</text>
</comment>
<keyword evidence="1" id="KW-0812">Transmembrane</keyword>
<organism evidence="3 4">
    <name type="scientific">Megasphaera hexanoica</name>
    <dbReference type="NCBI Taxonomy" id="1675036"/>
    <lineage>
        <taxon>Bacteria</taxon>
        <taxon>Bacillati</taxon>
        <taxon>Bacillota</taxon>
        <taxon>Negativicutes</taxon>
        <taxon>Veillonellales</taxon>
        <taxon>Veillonellaceae</taxon>
        <taxon>Megasphaera</taxon>
    </lineage>
</organism>
<feature type="transmembrane region" description="Helical" evidence="1">
    <location>
        <begin position="22"/>
        <end position="44"/>
    </location>
</feature>
<feature type="transmembrane region" description="Helical" evidence="1">
    <location>
        <begin position="64"/>
        <end position="90"/>
    </location>
</feature>
<evidence type="ECO:0000256" key="1">
    <source>
        <dbReference type="SAM" id="Phobius"/>
    </source>
</evidence>
<evidence type="ECO:0000313" key="5">
    <source>
        <dbReference type="Proteomes" id="UP001605989"/>
    </source>
</evidence>
<feature type="transmembrane region" description="Helical" evidence="1">
    <location>
        <begin position="145"/>
        <end position="167"/>
    </location>
</feature>
<dbReference type="EMBL" id="JABAFG010000033">
    <property type="protein sequence ID" value="NME29407.1"/>
    <property type="molecule type" value="Genomic_DNA"/>
</dbReference>
<dbReference type="GO" id="GO:0009401">
    <property type="term" value="P:phosphoenolpyruvate-dependent sugar phosphotransferase system"/>
    <property type="evidence" value="ECO:0007669"/>
    <property type="project" value="InterPro"/>
</dbReference>
<dbReference type="NCBIfam" id="TIGR00821">
    <property type="entry name" value="EII-GUT"/>
    <property type="match status" value="1"/>
</dbReference>
<proteinExistence type="predicted"/>
<dbReference type="PANTHER" id="PTHR40399">
    <property type="entry name" value="PTS SYSTEM GLUCITOL/SORBITOL-SPECIFIC EIIC COMPONENT"/>
    <property type="match status" value="1"/>
</dbReference>
<evidence type="ECO:0000313" key="3">
    <source>
        <dbReference type="EMBL" id="NME29407.1"/>
    </source>
</evidence>
<evidence type="ECO:0000313" key="2">
    <source>
        <dbReference type="EMBL" id="MFG6273366.1"/>
    </source>
</evidence>
<evidence type="ECO:0000313" key="4">
    <source>
        <dbReference type="Proteomes" id="UP000591071"/>
    </source>
</evidence>
<dbReference type="PANTHER" id="PTHR40399:SF1">
    <property type="entry name" value="PTS SYSTEM GLUCITOL_SORBITOL-SPECIFIC EIIC COMPONENT"/>
    <property type="match status" value="1"/>
</dbReference>
<dbReference type="GO" id="GO:0016020">
    <property type="term" value="C:membrane"/>
    <property type="evidence" value="ECO:0007669"/>
    <property type="project" value="InterPro"/>
</dbReference>
<reference evidence="3 4" key="1">
    <citation type="submission" date="2020-04" db="EMBL/GenBank/DDBJ databases">
        <authorList>
            <person name="Hitch T.C.A."/>
            <person name="Wylensek D."/>
            <person name="Clavel T."/>
        </authorList>
    </citation>
    <scope>NUCLEOTIDE SEQUENCE [LARGE SCALE GENOMIC DNA]</scope>
    <source>
        <strain evidence="3 4">Oil-RF-744-FAT-WT-6-1</strain>
    </source>
</reference>
<dbReference type="Proteomes" id="UP001605989">
    <property type="component" value="Unassembled WGS sequence"/>
</dbReference>
<dbReference type="RefSeq" id="WP_059075345.1">
    <property type="nucleotide sequence ID" value="NZ_CP011940.1"/>
</dbReference>
<dbReference type="OrthoDB" id="9799765at2"/>
<sequence>METIAAIANGFMALFKAGGDTFTAFVTGIIPLIIVLMTAVNSLIKIIGEERFYHVAKKATKYTLTRYTVVPVLAIIFMGSPMCFTFGQFVEEKYKPAFYDAAVSFVHPVTGLFPHANGSELFVYMGIAAGVQALGYELGELAVRYFLVGIIIIFLRGLITEKIYLYLKARDGRRKTQEADHV</sequence>
<gene>
    <name evidence="2" type="ORF">ACGTZG_09220</name>
    <name evidence="3" type="ORF">HF872_12410</name>
</gene>
<dbReference type="PROSITE" id="PS51107">
    <property type="entry name" value="PTS_EIIC_TYPE_5"/>
    <property type="match status" value="1"/>
</dbReference>
<keyword evidence="5" id="KW-1185">Reference proteome</keyword>
<dbReference type="Pfam" id="PF03608">
    <property type="entry name" value="EII-GUT"/>
    <property type="match status" value="1"/>
</dbReference>
<dbReference type="EMBL" id="JBIEKR010000007">
    <property type="protein sequence ID" value="MFG6273366.1"/>
    <property type="molecule type" value="Genomic_DNA"/>
</dbReference>
<dbReference type="AlphaFoldDB" id="A0A848C2I6"/>
<dbReference type="PIRSF" id="PIRSF038321">
    <property type="entry name" value="PTS_glc_srb_IIC"/>
    <property type="match status" value="1"/>
</dbReference>
<dbReference type="InterPro" id="IPR004699">
    <property type="entry name" value="PTS_IID_sorb"/>
</dbReference>
<keyword evidence="1" id="KW-0472">Membrane</keyword>
<protein>
    <submittedName>
        <fullName evidence="2">PTS glucitol/sorbitol transporter subunit IIC</fullName>
    </submittedName>
    <submittedName>
        <fullName evidence="3">PTS sorbitol transporter subunit IIC</fullName>
    </submittedName>
</protein>
<dbReference type="Proteomes" id="UP000591071">
    <property type="component" value="Unassembled WGS sequence"/>
</dbReference>
<dbReference type="KEGG" id="mhw:ACT01_06630"/>
<name>A0A848C2I6_9FIRM</name>
<keyword evidence="1" id="KW-1133">Transmembrane helix</keyword>